<dbReference type="KEGG" id="trc:DYE49_04950"/>
<proteinExistence type="predicted"/>
<dbReference type="AlphaFoldDB" id="A0A840SE65"/>
<organism evidence="1 3">
    <name type="scientific">Treponema rectale</name>
    <dbReference type="NCBI Taxonomy" id="744512"/>
    <lineage>
        <taxon>Bacteria</taxon>
        <taxon>Pseudomonadati</taxon>
        <taxon>Spirochaetota</taxon>
        <taxon>Spirochaetia</taxon>
        <taxon>Spirochaetales</taxon>
        <taxon>Treponemataceae</taxon>
        <taxon>Treponema</taxon>
    </lineage>
</organism>
<protein>
    <submittedName>
        <fullName evidence="1">Uncharacterized protein</fullName>
    </submittedName>
</protein>
<dbReference type="EMBL" id="JACHFR010000001">
    <property type="protein sequence ID" value="MBB5218478.1"/>
    <property type="molecule type" value="Genomic_DNA"/>
</dbReference>
<evidence type="ECO:0000313" key="1">
    <source>
        <dbReference type="EMBL" id="MBB5218478.1"/>
    </source>
</evidence>
<evidence type="ECO:0000313" key="4">
    <source>
        <dbReference type="Proteomes" id="UP000593591"/>
    </source>
</evidence>
<name>A0A840SE65_9SPIR</name>
<reference evidence="2 4" key="1">
    <citation type="submission" date="2018-08" db="EMBL/GenBank/DDBJ databases">
        <title>The first complete genome of Treponema rectale (CHPAT), a commensal spirochete of the bovine rectum.</title>
        <authorList>
            <person name="Staton G.J."/>
            <person name="Clegg S.R."/>
            <person name="Carter S.D."/>
            <person name="Radford A.D."/>
            <person name="Darby A."/>
            <person name="Hall N."/>
            <person name="Birtles R.J."/>
            <person name="Evans N.J."/>
        </authorList>
    </citation>
    <scope>NUCLEOTIDE SEQUENCE [LARGE SCALE GENOMIC DNA]</scope>
    <source>
        <strain evidence="2 4">CHPA</strain>
    </source>
</reference>
<keyword evidence="3" id="KW-1185">Reference proteome</keyword>
<dbReference type="Proteomes" id="UP000578697">
    <property type="component" value="Unassembled WGS sequence"/>
</dbReference>
<reference evidence="1 3" key="2">
    <citation type="submission" date="2020-08" db="EMBL/GenBank/DDBJ databases">
        <title>Genomic Encyclopedia of Type Strains, Phase IV (KMG-IV): sequencing the most valuable type-strain genomes for metagenomic binning, comparative biology and taxonomic classification.</title>
        <authorList>
            <person name="Goeker M."/>
        </authorList>
    </citation>
    <scope>NUCLEOTIDE SEQUENCE [LARGE SCALE GENOMIC DNA]</scope>
    <source>
        <strain evidence="1 3">DSM 103679</strain>
    </source>
</reference>
<dbReference type="Proteomes" id="UP000593591">
    <property type="component" value="Chromosome"/>
</dbReference>
<dbReference type="EMBL" id="CP031517">
    <property type="protein sequence ID" value="QOS39835.1"/>
    <property type="molecule type" value="Genomic_DNA"/>
</dbReference>
<evidence type="ECO:0000313" key="2">
    <source>
        <dbReference type="EMBL" id="QOS39835.1"/>
    </source>
</evidence>
<evidence type="ECO:0000313" key="3">
    <source>
        <dbReference type="Proteomes" id="UP000578697"/>
    </source>
</evidence>
<accession>A0A840SE65</accession>
<dbReference type="RefSeq" id="WP_184651896.1">
    <property type="nucleotide sequence ID" value="NZ_JACHFR010000001.1"/>
</dbReference>
<sequence length="190" mass="21428">MASIQAVTIMEFKDEVSLPSVRLALFAEASSDVQRAKKLRVVSRETGLSWNCTDLIKFSEGNKKNWTGSSSIVPAENEMIPEGAYSVIYTDCADAVWEGAFSVRYDRELLTKKAREFPECIKVSKSEKAAVYDENGVLKYFGEKKKTWTTIEKVRADIKDAASFRICYYLSGENIMILMPEYGISDKKSE</sequence>
<gene>
    <name evidence="2" type="ORF">DYE49_04950</name>
    <name evidence="1" type="ORF">HNP77_000822</name>
</gene>